<dbReference type="Pfam" id="PF04854">
    <property type="entry name" value="DUF624"/>
    <property type="match status" value="1"/>
</dbReference>
<feature type="transmembrane region" description="Helical" evidence="1">
    <location>
        <begin position="74"/>
        <end position="97"/>
    </location>
</feature>
<accession>A0A0U4FW67</accession>
<proteinExistence type="predicted"/>
<gene>
    <name evidence="2" type="ORF">AOX59_16315</name>
</gene>
<feature type="transmembrane region" description="Helical" evidence="1">
    <location>
        <begin position="109"/>
        <end position="133"/>
    </location>
</feature>
<dbReference type="OrthoDB" id="2182676at2"/>
<keyword evidence="1" id="KW-0472">Membrane</keyword>
<dbReference type="RefSeq" id="WP_068447068.1">
    <property type="nucleotide sequence ID" value="NZ_CP013862.1"/>
</dbReference>
<dbReference type="EMBL" id="CP013862">
    <property type="protein sequence ID" value="ALX50005.1"/>
    <property type="molecule type" value="Genomic_DNA"/>
</dbReference>
<dbReference type="KEGG" id="lao:AOX59_16315"/>
<name>A0A0U4FW67_9BACI</name>
<evidence type="ECO:0000313" key="2">
    <source>
        <dbReference type="EMBL" id="ALX50005.1"/>
    </source>
</evidence>
<evidence type="ECO:0000313" key="3">
    <source>
        <dbReference type="Proteomes" id="UP000050331"/>
    </source>
</evidence>
<keyword evidence="1" id="KW-1133">Transmembrane helix</keyword>
<sequence length="206" mass="23995">MNMFASTLYRIMEWIMRFAYLQLLWIGFTLSGLVILGIYPATAAMFAIIRDWLRGKKDIRIFDTYWKYVKADFLKANLLGIPITAIILVITFNIYFIQVDLTDSLSWTYIPIFTFMLLFLLCLFYLFPVFVHYDLNVGNIMKNTLLIMLISPIHTFLMIISLGAVVFVMIALPALAFIFGCSTYAFITMWLSLNAFNRVERKKHNT</sequence>
<feature type="transmembrane region" description="Helical" evidence="1">
    <location>
        <begin position="176"/>
        <end position="196"/>
    </location>
</feature>
<dbReference type="InterPro" id="IPR006938">
    <property type="entry name" value="DUF624"/>
</dbReference>
<protein>
    <recommendedName>
        <fullName evidence="4">DUF624 domain-containing protein</fullName>
    </recommendedName>
</protein>
<dbReference type="AlphaFoldDB" id="A0A0U4FW67"/>
<dbReference type="STRING" id="1472767.AOX59_16315"/>
<evidence type="ECO:0008006" key="4">
    <source>
        <dbReference type="Google" id="ProtNLM"/>
    </source>
</evidence>
<dbReference type="Proteomes" id="UP000050331">
    <property type="component" value="Chromosome"/>
</dbReference>
<organism evidence="2 3">
    <name type="scientific">Lentibacillus amyloliquefaciens</name>
    <dbReference type="NCBI Taxonomy" id="1472767"/>
    <lineage>
        <taxon>Bacteria</taxon>
        <taxon>Bacillati</taxon>
        <taxon>Bacillota</taxon>
        <taxon>Bacilli</taxon>
        <taxon>Bacillales</taxon>
        <taxon>Bacillaceae</taxon>
        <taxon>Lentibacillus</taxon>
    </lineage>
</organism>
<feature type="transmembrane region" description="Helical" evidence="1">
    <location>
        <begin position="20"/>
        <end position="53"/>
    </location>
</feature>
<keyword evidence="1" id="KW-0812">Transmembrane</keyword>
<feature type="transmembrane region" description="Helical" evidence="1">
    <location>
        <begin position="145"/>
        <end position="170"/>
    </location>
</feature>
<keyword evidence="3" id="KW-1185">Reference proteome</keyword>
<evidence type="ECO:0000256" key="1">
    <source>
        <dbReference type="SAM" id="Phobius"/>
    </source>
</evidence>
<reference evidence="2 3" key="1">
    <citation type="submission" date="2016-01" db="EMBL/GenBank/DDBJ databases">
        <title>Complete genome sequence of strain Lentibacillus amyloliquefaciens LAM0015T isolated from saline sediment.</title>
        <authorList>
            <person name="Wang J.-L."/>
            <person name="He M.-X."/>
        </authorList>
    </citation>
    <scope>NUCLEOTIDE SEQUENCE [LARGE SCALE GENOMIC DNA]</scope>
    <source>
        <strain evidence="2 3">LAM0015</strain>
    </source>
</reference>